<dbReference type="PANTHER" id="PTHR23429">
    <property type="entry name" value="GLUCOSE-6-PHOSPHATE 1-DEHYDROGENASE G6PD"/>
    <property type="match status" value="1"/>
</dbReference>
<dbReference type="InterPro" id="IPR005900">
    <property type="entry name" value="6-phosphogluconolactonase_DevB"/>
</dbReference>
<keyword evidence="4" id="KW-0119">Carbohydrate metabolism</keyword>
<keyword evidence="5" id="KW-0732">Signal</keyword>
<dbReference type="Proteomes" id="UP000549394">
    <property type="component" value="Unassembled WGS sequence"/>
</dbReference>
<comment type="caution">
    <text evidence="9">The sequence shown here is derived from an EMBL/GenBank/DDBJ whole genome shotgun (WGS) entry which is preliminary data.</text>
</comment>
<accession>A0A7I8VUV0</accession>
<dbReference type="Gene3D" id="3.40.50.1360">
    <property type="match status" value="1"/>
</dbReference>
<keyword evidence="2" id="KW-0313">Glucose metabolism</keyword>
<gene>
    <name evidence="9" type="ORF">DGYR_LOCUS7946</name>
</gene>
<dbReference type="AlphaFoldDB" id="A0A7I8VUV0"/>
<feature type="domain" description="Glucosamine/galactosamine-6-phosphate isomerase" evidence="7">
    <location>
        <begin position="560"/>
        <end position="776"/>
    </location>
</feature>
<organism evidence="9 10">
    <name type="scientific">Dimorphilus gyrociliatus</name>
    <dbReference type="NCBI Taxonomy" id="2664684"/>
    <lineage>
        <taxon>Eukaryota</taxon>
        <taxon>Metazoa</taxon>
        <taxon>Spiralia</taxon>
        <taxon>Lophotrochozoa</taxon>
        <taxon>Annelida</taxon>
        <taxon>Polychaeta</taxon>
        <taxon>Polychaeta incertae sedis</taxon>
        <taxon>Dinophilidae</taxon>
        <taxon>Dimorphilus</taxon>
    </lineage>
</organism>
<dbReference type="GO" id="GO:0005783">
    <property type="term" value="C:endoplasmic reticulum"/>
    <property type="evidence" value="ECO:0007669"/>
    <property type="project" value="TreeGrafter"/>
</dbReference>
<dbReference type="GO" id="GO:0004345">
    <property type="term" value="F:glucose-6-phosphate dehydrogenase activity"/>
    <property type="evidence" value="ECO:0007669"/>
    <property type="project" value="InterPro"/>
</dbReference>
<proteinExistence type="predicted"/>
<evidence type="ECO:0000313" key="9">
    <source>
        <dbReference type="EMBL" id="CAD5119754.1"/>
    </source>
</evidence>
<evidence type="ECO:0000256" key="5">
    <source>
        <dbReference type="SAM" id="SignalP"/>
    </source>
</evidence>
<dbReference type="GO" id="GO:0006006">
    <property type="term" value="P:glucose metabolic process"/>
    <property type="evidence" value="ECO:0007669"/>
    <property type="project" value="UniProtKB-KW"/>
</dbReference>
<dbReference type="Pfam" id="PF01182">
    <property type="entry name" value="Glucosamine_iso"/>
    <property type="match status" value="1"/>
</dbReference>
<comment type="pathway">
    <text evidence="1">Carbohydrate degradation; pentose phosphate pathway.</text>
</comment>
<dbReference type="PRINTS" id="PR00079">
    <property type="entry name" value="G6PDHDRGNASE"/>
</dbReference>
<dbReference type="GO" id="GO:0009051">
    <property type="term" value="P:pentose-phosphate shunt, oxidative branch"/>
    <property type="evidence" value="ECO:0007669"/>
    <property type="project" value="TreeGrafter"/>
</dbReference>
<dbReference type="SUPFAM" id="SSF55347">
    <property type="entry name" value="Glyceraldehyde-3-phosphate dehydrogenase-like, C-terminal domain"/>
    <property type="match status" value="1"/>
</dbReference>
<dbReference type="GO" id="GO:0050661">
    <property type="term" value="F:NADP binding"/>
    <property type="evidence" value="ECO:0007669"/>
    <property type="project" value="InterPro"/>
</dbReference>
<dbReference type="EMBL" id="CAJFCJ010000011">
    <property type="protein sequence ID" value="CAD5119754.1"/>
    <property type="molecule type" value="Genomic_DNA"/>
</dbReference>
<evidence type="ECO:0000256" key="1">
    <source>
        <dbReference type="ARBA" id="ARBA00004959"/>
    </source>
</evidence>
<dbReference type="PANTHER" id="PTHR23429:SF7">
    <property type="entry name" value="GDH_6PGL ENDOPLASMIC BIFUNCTIONAL PROTEIN"/>
    <property type="match status" value="1"/>
</dbReference>
<reference evidence="9 10" key="1">
    <citation type="submission" date="2020-08" db="EMBL/GenBank/DDBJ databases">
        <authorList>
            <person name="Hejnol A."/>
        </authorList>
    </citation>
    <scope>NUCLEOTIDE SEQUENCE [LARGE SCALE GENOMIC DNA]</scope>
</reference>
<dbReference type="GO" id="GO:0017057">
    <property type="term" value="F:6-phosphogluconolactonase activity"/>
    <property type="evidence" value="ECO:0007669"/>
    <property type="project" value="InterPro"/>
</dbReference>
<dbReference type="UniPathway" id="UPA00115"/>
<evidence type="ECO:0000313" key="10">
    <source>
        <dbReference type="Proteomes" id="UP000549394"/>
    </source>
</evidence>
<dbReference type="Pfam" id="PF00479">
    <property type="entry name" value="G6PD_N"/>
    <property type="match status" value="1"/>
</dbReference>
<evidence type="ECO:0000259" key="6">
    <source>
        <dbReference type="Pfam" id="PF00479"/>
    </source>
</evidence>
<dbReference type="Gene3D" id="3.30.360.10">
    <property type="entry name" value="Dihydrodipicolinate Reductase, domain 2"/>
    <property type="match status" value="1"/>
</dbReference>
<protein>
    <submittedName>
        <fullName evidence="9">DgyrCDS8349</fullName>
    </submittedName>
</protein>
<dbReference type="InterPro" id="IPR001282">
    <property type="entry name" value="G6P_DH"/>
</dbReference>
<dbReference type="InterPro" id="IPR022674">
    <property type="entry name" value="G6P_DH_NAD-bd"/>
</dbReference>
<dbReference type="Gene3D" id="3.40.50.720">
    <property type="entry name" value="NAD(P)-binding Rossmann-like Domain"/>
    <property type="match status" value="1"/>
</dbReference>
<dbReference type="InterPro" id="IPR036291">
    <property type="entry name" value="NAD(P)-bd_dom_sf"/>
</dbReference>
<sequence length="783" mass="90462">MRAVIRIALLTLLVAVLIPSYETSKEESNKDVEHTTIILIGATGDLSKKYLWKSFYALFTDRYLAGKRHFSFYGAGLSPIEQGRTKLSEILLNVVRCFDEKCRERKKKFIESTQYVQLKTREHYETIGKRITENIQTYYAIDDPERSVEFGRIIYMAIPPSAYRITAELANRYLRPTVGRPWFRVVLEKPFGRDLKSAERLSKDLASYFKEEEIYRIDHYLGKSISNLILPFRIIHKNSFESFWNNKFIERVEISSMEELDVKGRTQFYDEVGVFRDMFQNHLTELLVLIAMKLPKDSSSIKTLTESKYNVLKSINKIRKKHVVQGQYAQFNEQLINEKTRTAGNESSMPTFGSSVLYLNDPRWSGVPFILSSGKSFPEKSSYIRLIFKLNDACLVNDNLCGKRKEVIFYLGGSSILMPPCIIIGGDFPTIESSSKWKLEHVPGNWTFMGWNISSVQVLQPEEIRDAYTILVRALFDGNRHMFVDTPRLLESWKVWTPIIEEMEKELPRIYEKSKPKLVNLKLTPNGGLDYKYFPKIIKFNENDELDTNTFRNSLLIRRSHEELVLSLANDIEETMVERIDLTGAFHLVLSGGSSPIPLLEELSSRASLPWRQVHIWFADERCDESNFKMINENLLKNVAIDVANVHRVPIYLFDEEECFESARLYNELIKKNIRSGHFDYIVLGLGNDGHTASLFPFDNQSLDEREAYALFTNKGPVDGVQNRISLTFKAINLGRRVAVFVAGKSKREIMQKLKTDDMQILEKPIVGVQTNNLTWFVDNEAM</sequence>
<dbReference type="InterPro" id="IPR037171">
    <property type="entry name" value="NagB/RpiA_transferase-like"/>
</dbReference>
<evidence type="ECO:0000259" key="8">
    <source>
        <dbReference type="Pfam" id="PF02781"/>
    </source>
</evidence>
<feature type="signal peptide" evidence="5">
    <location>
        <begin position="1"/>
        <end position="23"/>
    </location>
</feature>
<dbReference type="InterPro" id="IPR022675">
    <property type="entry name" value="G6P_DH_C"/>
</dbReference>
<feature type="domain" description="Glucose-6-phosphate dehydrogenase NAD-binding" evidence="6">
    <location>
        <begin position="38"/>
        <end position="224"/>
    </location>
</feature>
<evidence type="ECO:0000256" key="2">
    <source>
        <dbReference type="ARBA" id="ARBA00022526"/>
    </source>
</evidence>
<keyword evidence="3" id="KW-0521">NADP</keyword>
<dbReference type="NCBIfam" id="TIGR01198">
    <property type="entry name" value="pgl"/>
    <property type="match status" value="1"/>
</dbReference>
<feature type="chain" id="PRO_5029903025" evidence="5">
    <location>
        <begin position="24"/>
        <end position="783"/>
    </location>
</feature>
<keyword evidence="10" id="KW-1185">Reference proteome</keyword>
<feature type="domain" description="Glucose-6-phosphate dehydrogenase C-terminal" evidence="8">
    <location>
        <begin position="239"/>
        <end position="513"/>
    </location>
</feature>
<evidence type="ECO:0000256" key="3">
    <source>
        <dbReference type="ARBA" id="ARBA00022857"/>
    </source>
</evidence>
<evidence type="ECO:0000259" key="7">
    <source>
        <dbReference type="Pfam" id="PF01182"/>
    </source>
</evidence>
<dbReference type="SUPFAM" id="SSF100950">
    <property type="entry name" value="NagB/RpiA/CoA transferase-like"/>
    <property type="match status" value="1"/>
</dbReference>
<evidence type="ECO:0000256" key="4">
    <source>
        <dbReference type="ARBA" id="ARBA00023277"/>
    </source>
</evidence>
<dbReference type="Pfam" id="PF02781">
    <property type="entry name" value="G6PD_C"/>
    <property type="match status" value="1"/>
</dbReference>
<dbReference type="SUPFAM" id="SSF51735">
    <property type="entry name" value="NAD(P)-binding Rossmann-fold domains"/>
    <property type="match status" value="1"/>
</dbReference>
<name>A0A7I8VUV0_9ANNE</name>
<dbReference type="InterPro" id="IPR006148">
    <property type="entry name" value="Glc/Gal-6P_isomerase"/>
</dbReference>
<dbReference type="OrthoDB" id="60984at2759"/>
<dbReference type="CDD" id="cd01400">
    <property type="entry name" value="6PGL"/>
    <property type="match status" value="1"/>
</dbReference>